<dbReference type="AlphaFoldDB" id="K1TJM2"/>
<dbReference type="EC" id="2.7.13.3" evidence="2"/>
<dbReference type="SUPFAM" id="SSF55874">
    <property type="entry name" value="ATPase domain of HSP90 chaperone/DNA topoisomerase II/histidine kinase"/>
    <property type="match status" value="1"/>
</dbReference>
<feature type="non-terminal residue" evidence="6">
    <location>
        <position position="1"/>
    </location>
</feature>
<organism evidence="6">
    <name type="scientific">human gut metagenome</name>
    <dbReference type="NCBI Taxonomy" id="408170"/>
    <lineage>
        <taxon>unclassified sequences</taxon>
        <taxon>metagenomes</taxon>
        <taxon>organismal metagenomes</taxon>
    </lineage>
</organism>
<gene>
    <name evidence="6" type="ORF">OBE_09504</name>
</gene>
<accession>K1TJM2</accession>
<dbReference type="InterPro" id="IPR036890">
    <property type="entry name" value="HATPase_C_sf"/>
</dbReference>
<evidence type="ECO:0000256" key="1">
    <source>
        <dbReference type="ARBA" id="ARBA00000085"/>
    </source>
</evidence>
<evidence type="ECO:0000256" key="3">
    <source>
        <dbReference type="ARBA" id="ARBA00022679"/>
    </source>
</evidence>
<proteinExistence type="predicted"/>
<feature type="domain" description="Histidine kinase/HSP90-like ATPase" evidence="5">
    <location>
        <begin position="3"/>
        <end position="47"/>
    </location>
</feature>
<evidence type="ECO:0000259" key="5">
    <source>
        <dbReference type="Pfam" id="PF02518"/>
    </source>
</evidence>
<dbReference type="GO" id="GO:0009927">
    <property type="term" value="F:histidine phosphotransfer kinase activity"/>
    <property type="evidence" value="ECO:0007669"/>
    <property type="project" value="TreeGrafter"/>
</dbReference>
<protein>
    <recommendedName>
        <fullName evidence="2">histidine kinase</fullName>
        <ecNumber evidence="2">2.7.13.3</ecNumber>
    </recommendedName>
</protein>
<comment type="caution">
    <text evidence="6">The sequence shown here is derived from an EMBL/GenBank/DDBJ whole genome shotgun (WGS) entry which is preliminary data.</text>
</comment>
<sequence>GFTTKKRGWGLGLSLAKRIVEEYHHGKIWVKSTEIGHGTTFRIELKKE</sequence>
<evidence type="ECO:0000256" key="4">
    <source>
        <dbReference type="ARBA" id="ARBA00022777"/>
    </source>
</evidence>
<keyword evidence="4 6" id="KW-0418">Kinase</keyword>
<comment type="catalytic activity">
    <reaction evidence="1">
        <text>ATP + protein L-histidine = ADP + protein N-phospho-L-histidine.</text>
        <dbReference type="EC" id="2.7.13.3"/>
    </reaction>
</comment>
<reference evidence="6" key="1">
    <citation type="journal article" date="2013" name="Environ. Microbiol.">
        <title>Microbiota from the distal guts of lean and obese adolescents exhibit partial functional redundancy besides clear differences in community structure.</title>
        <authorList>
            <person name="Ferrer M."/>
            <person name="Ruiz A."/>
            <person name="Lanza F."/>
            <person name="Haange S.B."/>
            <person name="Oberbach A."/>
            <person name="Till H."/>
            <person name="Bargiela R."/>
            <person name="Campoy C."/>
            <person name="Segura M.T."/>
            <person name="Richter M."/>
            <person name="von Bergen M."/>
            <person name="Seifert J."/>
            <person name="Suarez A."/>
        </authorList>
    </citation>
    <scope>NUCLEOTIDE SEQUENCE</scope>
</reference>
<dbReference type="PANTHER" id="PTHR43047">
    <property type="entry name" value="TWO-COMPONENT HISTIDINE PROTEIN KINASE"/>
    <property type="match status" value="1"/>
</dbReference>
<dbReference type="Gene3D" id="3.30.565.10">
    <property type="entry name" value="Histidine kinase-like ATPase, C-terminal domain"/>
    <property type="match status" value="1"/>
</dbReference>
<name>K1TJM2_9ZZZZ</name>
<dbReference type="GO" id="GO:0005886">
    <property type="term" value="C:plasma membrane"/>
    <property type="evidence" value="ECO:0007669"/>
    <property type="project" value="TreeGrafter"/>
</dbReference>
<evidence type="ECO:0000256" key="2">
    <source>
        <dbReference type="ARBA" id="ARBA00012438"/>
    </source>
</evidence>
<dbReference type="PRINTS" id="PR00344">
    <property type="entry name" value="BCTRLSENSOR"/>
</dbReference>
<dbReference type="Pfam" id="PF02518">
    <property type="entry name" value="HATPase_c"/>
    <property type="match status" value="1"/>
</dbReference>
<evidence type="ECO:0000313" key="6">
    <source>
        <dbReference type="EMBL" id="EKC59426.1"/>
    </source>
</evidence>
<dbReference type="InterPro" id="IPR004358">
    <property type="entry name" value="Sig_transdc_His_kin-like_C"/>
</dbReference>
<dbReference type="InterPro" id="IPR003594">
    <property type="entry name" value="HATPase_dom"/>
</dbReference>
<dbReference type="PANTHER" id="PTHR43047:SF72">
    <property type="entry name" value="OSMOSENSING HISTIDINE PROTEIN KINASE SLN1"/>
    <property type="match status" value="1"/>
</dbReference>
<dbReference type="GO" id="GO:0000155">
    <property type="term" value="F:phosphorelay sensor kinase activity"/>
    <property type="evidence" value="ECO:0007669"/>
    <property type="project" value="TreeGrafter"/>
</dbReference>
<dbReference type="EMBL" id="AJWZ01006561">
    <property type="protein sequence ID" value="EKC59426.1"/>
    <property type="molecule type" value="Genomic_DNA"/>
</dbReference>
<keyword evidence="3" id="KW-0808">Transferase</keyword>